<accession>A0ABQ9II03</accession>
<gene>
    <name evidence="1" type="ORF">PR048_001667</name>
</gene>
<dbReference type="EMBL" id="JARBHB010000001">
    <property type="protein sequence ID" value="KAJ8896323.1"/>
    <property type="molecule type" value="Genomic_DNA"/>
</dbReference>
<evidence type="ECO:0000313" key="2">
    <source>
        <dbReference type="Proteomes" id="UP001159363"/>
    </source>
</evidence>
<proteinExistence type="predicted"/>
<keyword evidence="2" id="KW-1185">Reference proteome</keyword>
<evidence type="ECO:0000313" key="1">
    <source>
        <dbReference type="EMBL" id="KAJ8896323.1"/>
    </source>
</evidence>
<protein>
    <submittedName>
        <fullName evidence="1">Uncharacterized protein</fullName>
    </submittedName>
</protein>
<name>A0ABQ9II03_9NEOP</name>
<dbReference type="Proteomes" id="UP001159363">
    <property type="component" value="Chromosome 1"/>
</dbReference>
<reference evidence="1 2" key="1">
    <citation type="submission" date="2023-02" db="EMBL/GenBank/DDBJ databases">
        <title>LHISI_Scaffold_Assembly.</title>
        <authorList>
            <person name="Stuart O.P."/>
            <person name="Cleave R."/>
            <person name="Magrath M.J.L."/>
            <person name="Mikheyev A.S."/>
        </authorList>
    </citation>
    <scope>NUCLEOTIDE SEQUENCE [LARGE SCALE GENOMIC DNA]</scope>
    <source>
        <strain evidence="1">Daus_M_001</strain>
        <tissue evidence="1">Leg muscle</tissue>
    </source>
</reference>
<comment type="caution">
    <text evidence="1">The sequence shown here is derived from an EMBL/GenBank/DDBJ whole genome shotgun (WGS) entry which is preliminary data.</text>
</comment>
<organism evidence="1 2">
    <name type="scientific">Dryococelus australis</name>
    <dbReference type="NCBI Taxonomy" id="614101"/>
    <lineage>
        <taxon>Eukaryota</taxon>
        <taxon>Metazoa</taxon>
        <taxon>Ecdysozoa</taxon>
        <taxon>Arthropoda</taxon>
        <taxon>Hexapoda</taxon>
        <taxon>Insecta</taxon>
        <taxon>Pterygota</taxon>
        <taxon>Neoptera</taxon>
        <taxon>Polyneoptera</taxon>
        <taxon>Phasmatodea</taxon>
        <taxon>Verophasmatodea</taxon>
        <taxon>Anareolatae</taxon>
        <taxon>Phasmatidae</taxon>
        <taxon>Eurycanthinae</taxon>
        <taxon>Dryococelus</taxon>
    </lineage>
</organism>
<sequence>MIDTMSKPHCCGRSIIQLFQEGIILIYRDLKHTQDISYILTHCLTQDIIENLFSQIRVRGGVNDHPSPLDALYRLRMIILG</sequence>